<dbReference type="SMART" id="SM00905">
    <property type="entry name" value="FolB"/>
    <property type="match status" value="1"/>
</dbReference>
<dbReference type="InterPro" id="IPR043133">
    <property type="entry name" value="GTP-CH-I_C/QueF"/>
</dbReference>
<name>A0A9P4Q592_9PEZI</name>
<dbReference type="InterPro" id="IPR006157">
    <property type="entry name" value="FolB_dom"/>
</dbReference>
<feature type="non-terminal residue" evidence="3">
    <location>
        <position position="263"/>
    </location>
</feature>
<protein>
    <recommendedName>
        <fullName evidence="2">Dihydroneopterin aldolase/epimerase domain-containing protein</fullName>
    </recommendedName>
</protein>
<keyword evidence="1" id="KW-0289">Folate biosynthesis</keyword>
<evidence type="ECO:0000313" key="3">
    <source>
        <dbReference type="EMBL" id="KAF2720039.1"/>
    </source>
</evidence>
<organism evidence="3 4">
    <name type="scientific">Polychaeton citri CBS 116435</name>
    <dbReference type="NCBI Taxonomy" id="1314669"/>
    <lineage>
        <taxon>Eukaryota</taxon>
        <taxon>Fungi</taxon>
        <taxon>Dikarya</taxon>
        <taxon>Ascomycota</taxon>
        <taxon>Pezizomycotina</taxon>
        <taxon>Dothideomycetes</taxon>
        <taxon>Dothideomycetidae</taxon>
        <taxon>Capnodiales</taxon>
        <taxon>Capnodiaceae</taxon>
        <taxon>Polychaeton</taxon>
    </lineage>
</organism>
<evidence type="ECO:0000256" key="1">
    <source>
        <dbReference type="ARBA" id="ARBA00022909"/>
    </source>
</evidence>
<dbReference type="OrthoDB" id="5425486at2759"/>
<proteinExistence type="predicted"/>
<dbReference type="Pfam" id="PF02152">
    <property type="entry name" value="FolB"/>
    <property type="match status" value="1"/>
</dbReference>
<reference evidence="3" key="1">
    <citation type="journal article" date="2020" name="Stud. Mycol.">
        <title>101 Dothideomycetes genomes: a test case for predicting lifestyles and emergence of pathogens.</title>
        <authorList>
            <person name="Haridas S."/>
            <person name="Albert R."/>
            <person name="Binder M."/>
            <person name="Bloem J."/>
            <person name="Labutti K."/>
            <person name="Salamov A."/>
            <person name="Andreopoulos B."/>
            <person name="Baker S."/>
            <person name="Barry K."/>
            <person name="Bills G."/>
            <person name="Bluhm B."/>
            <person name="Cannon C."/>
            <person name="Castanera R."/>
            <person name="Culley D."/>
            <person name="Daum C."/>
            <person name="Ezra D."/>
            <person name="Gonzalez J."/>
            <person name="Henrissat B."/>
            <person name="Kuo A."/>
            <person name="Liang C."/>
            <person name="Lipzen A."/>
            <person name="Lutzoni F."/>
            <person name="Magnuson J."/>
            <person name="Mondo S."/>
            <person name="Nolan M."/>
            <person name="Ohm R."/>
            <person name="Pangilinan J."/>
            <person name="Park H.-J."/>
            <person name="Ramirez L."/>
            <person name="Alfaro M."/>
            <person name="Sun H."/>
            <person name="Tritt A."/>
            <person name="Yoshinaga Y."/>
            <person name="Zwiers L.-H."/>
            <person name="Turgeon B."/>
            <person name="Goodwin S."/>
            <person name="Spatafora J."/>
            <person name="Crous P."/>
            <person name="Grigoriev I."/>
        </authorList>
    </citation>
    <scope>NUCLEOTIDE SEQUENCE</scope>
    <source>
        <strain evidence="3">CBS 116435</strain>
    </source>
</reference>
<keyword evidence="4" id="KW-1185">Reference proteome</keyword>
<dbReference type="GO" id="GO:0046656">
    <property type="term" value="P:folic acid biosynthetic process"/>
    <property type="evidence" value="ECO:0007669"/>
    <property type="project" value="UniProtKB-KW"/>
</dbReference>
<dbReference type="GO" id="GO:0004150">
    <property type="term" value="F:dihydroneopterin aldolase activity"/>
    <property type="evidence" value="ECO:0007669"/>
    <property type="project" value="InterPro"/>
</dbReference>
<dbReference type="SUPFAM" id="SSF55620">
    <property type="entry name" value="Tetrahydrobiopterin biosynthesis enzymes-like"/>
    <property type="match status" value="1"/>
</dbReference>
<dbReference type="AlphaFoldDB" id="A0A9P4Q592"/>
<comment type="caution">
    <text evidence="3">The sequence shown here is derived from an EMBL/GenBank/DDBJ whole genome shotgun (WGS) entry which is preliminary data.</text>
</comment>
<sequence>MDRDVIAIENLQLPHGVVATNVWGKSKEQPVLISVHLILRNGFSSASDADELDASTIHYGQLAKLIRGASVANQTIVTVFTAVEEAVRQMSGKSSGRFLVERCTMEIKLPKAAMYGGDGLSLVSILSFDETGKATEVGGRAVVLEKCRLMALIGVNDYERSGKQPIETSIWLNLPPSAADGSAGDRDGQRMEALYNIDQILAQIIQETTFETLESLASFTIDRLQKQLLTRAMPGGTVQLKLAKPQAIPWAEAPFVEVFRVVP</sequence>
<accession>A0A9P4Q592</accession>
<gene>
    <name evidence="3" type="ORF">K431DRAFT_227450</name>
</gene>
<evidence type="ECO:0000313" key="4">
    <source>
        <dbReference type="Proteomes" id="UP000799441"/>
    </source>
</evidence>
<dbReference type="Proteomes" id="UP000799441">
    <property type="component" value="Unassembled WGS sequence"/>
</dbReference>
<dbReference type="Gene3D" id="3.30.1130.10">
    <property type="match status" value="2"/>
</dbReference>
<evidence type="ECO:0000259" key="2">
    <source>
        <dbReference type="SMART" id="SM00905"/>
    </source>
</evidence>
<dbReference type="EMBL" id="MU003804">
    <property type="protein sequence ID" value="KAF2720039.1"/>
    <property type="molecule type" value="Genomic_DNA"/>
</dbReference>
<feature type="domain" description="Dihydroneopterin aldolase/epimerase" evidence="2">
    <location>
        <begin position="142"/>
        <end position="260"/>
    </location>
</feature>